<proteinExistence type="predicted"/>
<gene>
    <name evidence="1" type="ORF">GCM10017161_33110</name>
</gene>
<reference evidence="1" key="1">
    <citation type="journal article" date="2014" name="Int. J. Syst. Evol. Microbiol.">
        <title>Complete genome sequence of Corynebacterium casei LMG S-19264T (=DSM 44701T), isolated from a smear-ripened cheese.</title>
        <authorList>
            <consortium name="US DOE Joint Genome Institute (JGI-PGF)"/>
            <person name="Walter F."/>
            <person name="Albersmeier A."/>
            <person name="Kalinowski J."/>
            <person name="Ruckert C."/>
        </authorList>
    </citation>
    <scope>NUCLEOTIDE SEQUENCE</scope>
    <source>
        <strain evidence="1">KCTC 42731</strain>
    </source>
</reference>
<dbReference type="AlphaFoldDB" id="A0A919BPT3"/>
<dbReference type="Pfam" id="PF12065">
    <property type="entry name" value="DUF3545"/>
    <property type="match status" value="1"/>
</dbReference>
<organism evidence="1 2">
    <name type="scientific">Thalassotalea marina</name>
    <dbReference type="NCBI Taxonomy" id="1673741"/>
    <lineage>
        <taxon>Bacteria</taxon>
        <taxon>Pseudomonadati</taxon>
        <taxon>Pseudomonadota</taxon>
        <taxon>Gammaproteobacteria</taxon>
        <taxon>Alteromonadales</taxon>
        <taxon>Colwelliaceae</taxon>
        <taxon>Thalassotalea</taxon>
    </lineage>
</organism>
<reference evidence="1" key="2">
    <citation type="submission" date="2020-09" db="EMBL/GenBank/DDBJ databases">
        <authorList>
            <person name="Sun Q."/>
            <person name="Kim S."/>
        </authorList>
    </citation>
    <scope>NUCLEOTIDE SEQUENCE</scope>
    <source>
        <strain evidence="1">KCTC 42731</strain>
    </source>
</reference>
<dbReference type="Proteomes" id="UP000623842">
    <property type="component" value="Unassembled WGS sequence"/>
</dbReference>
<protein>
    <recommendedName>
        <fullName evidence="3">DUF3545 family protein</fullName>
    </recommendedName>
</protein>
<dbReference type="RefSeq" id="WP_189772910.1">
    <property type="nucleotide sequence ID" value="NZ_BNCK01000008.1"/>
</dbReference>
<name>A0A919BPT3_9GAMM</name>
<evidence type="ECO:0000313" key="1">
    <source>
        <dbReference type="EMBL" id="GHG01728.1"/>
    </source>
</evidence>
<dbReference type="InterPro" id="IPR058059">
    <property type="entry name" value="PA3496-like"/>
</dbReference>
<dbReference type="EMBL" id="BNCK01000008">
    <property type="protein sequence ID" value="GHG01728.1"/>
    <property type="molecule type" value="Genomic_DNA"/>
</dbReference>
<evidence type="ECO:0000313" key="2">
    <source>
        <dbReference type="Proteomes" id="UP000623842"/>
    </source>
</evidence>
<sequence>MNSAEWDNLEFLDFDDIVEHDPKAKLKSKKRKWREIENIKERRRLKRELEEYDSYSF</sequence>
<keyword evidence="2" id="KW-1185">Reference proteome</keyword>
<dbReference type="InterPro" id="IPR021932">
    <property type="entry name" value="DUF3545"/>
</dbReference>
<dbReference type="NCBIfam" id="NF046101">
    <property type="entry name" value="PA3496_fam"/>
    <property type="match status" value="1"/>
</dbReference>
<comment type="caution">
    <text evidence="1">The sequence shown here is derived from an EMBL/GenBank/DDBJ whole genome shotgun (WGS) entry which is preliminary data.</text>
</comment>
<evidence type="ECO:0008006" key="3">
    <source>
        <dbReference type="Google" id="ProtNLM"/>
    </source>
</evidence>
<accession>A0A919BPT3</accession>